<dbReference type="InterPro" id="IPR051446">
    <property type="entry name" value="HTH_trans_reg/aminotransferase"/>
</dbReference>
<gene>
    <name evidence="7" type="ORF">C3B59_04035</name>
    <name evidence="6" type="ORF">C3B61_17540</name>
</gene>
<evidence type="ECO:0000313" key="9">
    <source>
        <dbReference type="Proteomes" id="UP000237340"/>
    </source>
</evidence>
<evidence type="ECO:0000256" key="4">
    <source>
        <dbReference type="ARBA" id="ARBA00023163"/>
    </source>
</evidence>
<dbReference type="EMBL" id="PPXD01000026">
    <property type="protein sequence ID" value="POH62642.1"/>
    <property type="molecule type" value="Genomic_DNA"/>
</dbReference>
<evidence type="ECO:0000256" key="1">
    <source>
        <dbReference type="ARBA" id="ARBA00022898"/>
    </source>
</evidence>
<dbReference type="PANTHER" id="PTHR46577">
    <property type="entry name" value="HTH-TYPE TRANSCRIPTIONAL REGULATORY PROTEIN GABR"/>
    <property type="match status" value="1"/>
</dbReference>
<dbReference type="SMART" id="SM00345">
    <property type="entry name" value="HTH_GNTR"/>
    <property type="match status" value="1"/>
</dbReference>
<dbReference type="InterPro" id="IPR036388">
    <property type="entry name" value="WH-like_DNA-bd_sf"/>
</dbReference>
<dbReference type="GO" id="GO:0003677">
    <property type="term" value="F:DNA binding"/>
    <property type="evidence" value="ECO:0007669"/>
    <property type="project" value="UniProtKB-KW"/>
</dbReference>
<feature type="domain" description="HTH gntR-type" evidence="5">
    <location>
        <begin position="10"/>
        <end position="77"/>
    </location>
</feature>
<dbReference type="PANTHER" id="PTHR46577:SF1">
    <property type="entry name" value="HTH-TYPE TRANSCRIPTIONAL REGULATORY PROTEIN GABR"/>
    <property type="match status" value="1"/>
</dbReference>
<name>A0A2S3ZNV0_9MICO</name>
<dbReference type="GO" id="GO:0003700">
    <property type="term" value="F:DNA-binding transcription factor activity"/>
    <property type="evidence" value="ECO:0007669"/>
    <property type="project" value="InterPro"/>
</dbReference>
<organism evidence="7 8">
    <name type="scientific">Cryobacterium zongtaii</name>
    <dbReference type="NCBI Taxonomy" id="1259217"/>
    <lineage>
        <taxon>Bacteria</taxon>
        <taxon>Bacillati</taxon>
        <taxon>Actinomycetota</taxon>
        <taxon>Actinomycetes</taxon>
        <taxon>Micrococcales</taxon>
        <taxon>Microbacteriaceae</taxon>
        <taxon>Cryobacterium</taxon>
    </lineage>
</organism>
<protein>
    <submittedName>
        <fullName evidence="7">GntR family transcriptional regulator</fullName>
    </submittedName>
</protein>
<dbReference type="InterPro" id="IPR036390">
    <property type="entry name" value="WH_DNA-bd_sf"/>
</dbReference>
<dbReference type="Gene3D" id="1.10.10.10">
    <property type="entry name" value="Winged helix-like DNA-binding domain superfamily/Winged helix DNA-binding domain"/>
    <property type="match status" value="1"/>
</dbReference>
<keyword evidence="4" id="KW-0804">Transcription</keyword>
<proteinExistence type="predicted"/>
<sequence>MITIDEASPTPPFEQIRQQLADEILSGNLAPGDKLASVRQLAGDLRLAPGTVARAYSELESDGLLVSNRSGTRVRDVTPLPAEARAAAREYIAALGGLTLADAIRAVRVEWTEPMPPQRLAPAHPSA</sequence>
<dbReference type="CDD" id="cd07377">
    <property type="entry name" value="WHTH_GntR"/>
    <property type="match status" value="1"/>
</dbReference>
<evidence type="ECO:0000313" key="8">
    <source>
        <dbReference type="Proteomes" id="UP000237104"/>
    </source>
</evidence>
<accession>A0A2S3ZNV0</accession>
<dbReference type="OrthoDB" id="4307011at2"/>
<evidence type="ECO:0000313" key="7">
    <source>
        <dbReference type="EMBL" id="POH70844.1"/>
    </source>
</evidence>
<dbReference type="PROSITE" id="PS50949">
    <property type="entry name" value="HTH_GNTR"/>
    <property type="match status" value="1"/>
</dbReference>
<dbReference type="AlphaFoldDB" id="A0A2S3ZNV0"/>
<keyword evidence="9" id="KW-1185">Reference proteome</keyword>
<dbReference type="Proteomes" id="UP000237104">
    <property type="component" value="Unassembled WGS sequence"/>
</dbReference>
<accession>A0A2S3ZB05</accession>
<evidence type="ECO:0000313" key="6">
    <source>
        <dbReference type="EMBL" id="POH62642.1"/>
    </source>
</evidence>
<evidence type="ECO:0000256" key="3">
    <source>
        <dbReference type="ARBA" id="ARBA00023125"/>
    </source>
</evidence>
<dbReference type="SUPFAM" id="SSF46785">
    <property type="entry name" value="Winged helix' DNA-binding domain"/>
    <property type="match status" value="1"/>
</dbReference>
<dbReference type="EMBL" id="PPXF01000014">
    <property type="protein sequence ID" value="POH70844.1"/>
    <property type="molecule type" value="Genomic_DNA"/>
</dbReference>
<keyword evidence="2" id="KW-0805">Transcription regulation</keyword>
<evidence type="ECO:0000259" key="5">
    <source>
        <dbReference type="PROSITE" id="PS50949"/>
    </source>
</evidence>
<dbReference type="RefSeq" id="WP_103430130.1">
    <property type="nucleotide sequence ID" value="NZ_PPXD01000026.1"/>
</dbReference>
<dbReference type="Proteomes" id="UP000237340">
    <property type="component" value="Unassembled WGS sequence"/>
</dbReference>
<keyword evidence="1" id="KW-0663">Pyridoxal phosphate</keyword>
<evidence type="ECO:0000256" key="2">
    <source>
        <dbReference type="ARBA" id="ARBA00023015"/>
    </source>
</evidence>
<keyword evidence="3" id="KW-0238">DNA-binding</keyword>
<comment type="caution">
    <text evidence="7">The sequence shown here is derived from an EMBL/GenBank/DDBJ whole genome shotgun (WGS) entry which is preliminary data.</text>
</comment>
<dbReference type="InterPro" id="IPR000524">
    <property type="entry name" value="Tscrpt_reg_HTH_GntR"/>
</dbReference>
<reference evidence="8 9" key="1">
    <citation type="submission" date="2018-01" db="EMBL/GenBank/DDBJ databases">
        <title>Cryobacterium sp. nov., from glaciers in China.</title>
        <authorList>
            <person name="Liu Q."/>
            <person name="Xin Y.-H."/>
        </authorList>
    </citation>
    <scope>NUCLEOTIDE SEQUENCE [LARGE SCALE GENOMIC DNA]</scope>
    <source>
        <strain evidence="7 8">TMB1-8</strain>
        <strain evidence="6 9">TMN-42</strain>
    </source>
</reference>
<dbReference type="Pfam" id="PF00392">
    <property type="entry name" value="GntR"/>
    <property type="match status" value="1"/>
</dbReference>